<keyword evidence="5" id="KW-0479">Metal-binding</keyword>
<sequence length="465" mass="51069">MTNSPTTTGDSDRTPFATKAHIRYALRCLRMLPSAYEADDSNRLTFGFFAVGALSMLDGMDRIDQKEKQDYRDWINHRWNPRKGGFSGQPSVDLRAYSDSTESLDQPHITHTYAALLLLGLLSVPQADDPSPANPYIGLDLPKLLEFIAGCQRSNGSFCPFPSSTEQDVRFVYCAAAILATVNVKPERVIDVQATVNFLAACRRYDGGYGQAPHLESQGGTTYCALAALSLLGRLEDSLSADDALETVKWLVDRQTAHDDLTAEDSDDELDAALGGPESKLIDVESKSCVRDQLLEGGTPLPEPLVAGFQGRPGKPLDACYSFWCTAALSIIQKHSVFSRISSSKVTSKASAFSHSALYHDPLANIRFLLHCQSKQWGGIARFPNDLPDLYHNYLALGSISLSYALRSNFAHGQSETLKGCGQNPLAEHDPSLNIPFSTVKWIKQCFSPEGHQQIQPQKKIEHLS</sequence>
<keyword evidence="4" id="KW-0808">Transferase</keyword>
<evidence type="ECO:0000259" key="8">
    <source>
        <dbReference type="Pfam" id="PF00432"/>
    </source>
</evidence>
<dbReference type="SUPFAM" id="SSF48239">
    <property type="entry name" value="Terpenoid cyclases/Protein prenyltransferases"/>
    <property type="match status" value="1"/>
</dbReference>
<dbReference type="Gene3D" id="1.50.10.20">
    <property type="match status" value="1"/>
</dbReference>
<dbReference type="AlphaFoldDB" id="A0A9P6T7Y5"/>
<dbReference type="InterPro" id="IPR008930">
    <property type="entry name" value="Terpenoid_cyclase/PrenylTrfase"/>
</dbReference>
<dbReference type="PANTHER" id="PTHR11774">
    <property type="entry name" value="GERANYLGERANYL TRANSFERASE TYPE BETA SUBUNIT"/>
    <property type="match status" value="1"/>
</dbReference>
<dbReference type="Pfam" id="PF00432">
    <property type="entry name" value="Prenyltrans"/>
    <property type="match status" value="1"/>
</dbReference>
<evidence type="ECO:0000313" key="9">
    <source>
        <dbReference type="EMBL" id="KAG0142537.1"/>
    </source>
</evidence>
<dbReference type="OrthoDB" id="24893at2759"/>
<feature type="domain" description="Prenyltransferase alpha-alpha toroid" evidence="8">
    <location>
        <begin position="16"/>
        <end position="435"/>
    </location>
</feature>
<dbReference type="GO" id="GO:0005953">
    <property type="term" value="C:CAAX-protein geranylgeranyltransferase complex"/>
    <property type="evidence" value="ECO:0007669"/>
    <property type="project" value="TreeGrafter"/>
</dbReference>
<comment type="similarity">
    <text evidence="2">Belongs to the protein prenyltransferase subunit beta family.</text>
</comment>
<reference evidence="9" key="1">
    <citation type="submission" date="2013-11" db="EMBL/GenBank/DDBJ databases">
        <title>Genome sequence of the fusiform rust pathogen reveals effectors for host alternation and coevolution with pine.</title>
        <authorList>
            <consortium name="DOE Joint Genome Institute"/>
            <person name="Smith K."/>
            <person name="Pendleton A."/>
            <person name="Kubisiak T."/>
            <person name="Anderson C."/>
            <person name="Salamov A."/>
            <person name="Aerts A."/>
            <person name="Riley R."/>
            <person name="Clum A."/>
            <person name="Lindquist E."/>
            <person name="Ence D."/>
            <person name="Campbell M."/>
            <person name="Kronenberg Z."/>
            <person name="Feau N."/>
            <person name="Dhillon B."/>
            <person name="Hamelin R."/>
            <person name="Burleigh J."/>
            <person name="Smith J."/>
            <person name="Yandell M."/>
            <person name="Nelson C."/>
            <person name="Grigoriev I."/>
            <person name="Davis J."/>
        </authorList>
    </citation>
    <scope>NUCLEOTIDE SEQUENCE</scope>
    <source>
        <strain evidence="9">G11</strain>
    </source>
</reference>
<evidence type="ECO:0000256" key="5">
    <source>
        <dbReference type="ARBA" id="ARBA00022723"/>
    </source>
</evidence>
<dbReference type="GO" id="GO:0004662">
    <property type="term" value="F:CAAX-protein geranylgeranyltransferase activity"/>
    <property type="evidence" value="ECO:0007669"/>
    <property type="project" value="TreeGrafter"/>
</dbReference>
<evidence type="ECO:0000256" key="1">
    <source>
        <dbReference type="ARBA" id="ARBA00001947"/>
    </source>
</evidence>
<name>A0A9P6T7Y5_9BASI</name>
<evidence type="ECO:0000256" key="3">
    <source>
        <dbReference type="ARBA" id="ARBA00022602"/>
    </source>
</evidence>
<evidence type="ECO:0000256" key="7">
    <source>
        <dbReference type="ARBA" id="ARBA00022833"/>
    </source>
</evidence>
<comment type="caution">
    <text evidence="9">The sequence shown here is derived from an EMBL/GenBank/DDBJ whole genome shotgun (WGS) entry which is preliminary data.</text>
</comment>
<protein>
    <recommendedName>
        <fullName evidence="8">Prenyltransferase alpha-alpha toroid domain-containing protein</fullName>
    </recommendedName>
</protein>
<evidence type="ECO:0000256" key="2">
    <source>
        <dbReference type="ARBA" id="ARBA00010497"/>
    </source>
</evidence>
<keyword evidence="3" id="KW-0637">Prenyltransferase</keyword>
<gene>
    <name evidence="9" type="ORF">CROQUDRAFT_109794</name>
</gene>
<dbReference type="GO" id="GO:0046872">
    <property type="term" value="F:metal ion binding"/>
    <property type="evidence" value="ECO:0007669"/>
    <property type="project" value="UniProtKB-KW"/>
</dbReference>
<keyword evidence="10" id="KW-1185">Reference proteome</keyword>
<dbReference type="EMBL" id="MU167345">
    <property type="protein sequence ID" value="KAG0142537.1"/>
    <property type="molecule type" value="Genomic_DNA"/>
</dbReference>
<organism evidence="9 10">
    <name type="scientific">Cronartium quercuum f. sp. fusiforme G11</name>
    <dbReference type="NCBI Taxonomy" id="708437"/>
    <lineage>
        <taxon>Eukaryota</taxon>
        <taxon>Fungi</taxon>
        <taxon>Dikarya</taxon>
        <taxon>Basidiomycota</taxon>
        <taxon>Pucciniomycotina</taxon>
        <taxon>Pucciniomycetes</taxon>
        <taxon>Pucciniales</taxon>
        <taxon>Coleosporiaceae</taxon>
        <taxon>Cronartium</taxon>
    </lineage>
</organism>
<dbReference type="PANTHER" id="PTHR11774:SF4">
    <property type="entry name" value="GERANYLGERANYL TRANSFERASE TYPE-1 SUBUNIT BETA"/>
    <property type="match status" value="1"/>
</dbReference>
<accession>A0A9P6T7Y5</accession>
<dbReference type="Proteomes" id="UP000886653">
    <property type="component" value="Unassembled WGS sequence"/>
</dbReference>
<keyword evidence="7" id="KW-0862">Zinc</keyword>
<evidence type="ECO:0000256" key="4">
    <source>
        <dbReference type="ARBA" id="ARBA00022679"/>
    </source>
</evidence>
<dbReference type="InterPro" id="IPR001330">
    <property type="entry name" value="Prenyltrans"/>
</dbReference>
<keyword evidence="6" id="KW-0677">Repeat</keyword>
<comment type="cofactor">
    <cofactor evidence="1">
        <name>Zn(2+)</name>
        <dbReference type="ChEBI" id="CHEBI:29105"/>
    </cofactor>
</comment>
<evidence type="ECO:0000313" key="10">
    <source>
        <dbReference type="Proteomes" id="UP000886653"/>
    </source>
</evidence>
<evidence type="ECO:0000256" key="6">
    <source>
        <dbReference type="ARBA" id="ARBA00022737"/>
    </source>
</evidence>
<dbReference type="InterPro" id="IPR045089">
    <property type="entry name" value="PGGT1B-like"/>
</dbReference>
<proteinExistence type="inferred from homology"/>